<dbReference type="KEGG" id="cpi:Cpin_3546"/>
<dbReference type="Gene3D" id="1.20.1290.10">
    <property type="entry name" value="AhpD-like"/>
    <property type="match status" value="1"/>
</dbReference>
<dbReference type="Proteomes" id="UP000002215">
    <property type="component" value="Chromosome"/>
</dbReference>
<dbReference type="OrthoDB" id="9801997at2"/>
<accession>A0A979GX80</accession>
<dbReference type="PANTHER" id="PTHR35446:SF2">
    <property type="entry name" value="CARBOXYMUCONOLACTONE DECARBOXYLASE-LIKE DOMAIN-CONTAINING PROTEIN"/>
    <property type="match status" value="1"/>
</dbReference>
<dbReference type="EMBL" id="CP001699">
    <property type="protein sequence ID" value="ACU61010.1"/>
    <property type="molecule type" value="Genomic_DNA"/>
</dbReference>
<dbReference type="InterPro" id="IPR029032">
    <property type="entry name" value="AhpD-like"/>
</dbReference>
<dbReference type="GO" id="GO:0051920">
    <property type="term" value="F:peroxiredoxin activity"/>
    <property type="evidence" value="ECO:0007669"/>
    <property type="project" value="InterPro"/>
</dbReference>
<dbReference type="InterPro" id="IPR004675">
    <property type="entry name" value="AhpD_core"/>
</dbReference>
<evidence type="ECO:0000313" key="2">
    <source>
        <dbReference type="EMBL" id="ACU61010.1"/>
    </source>
</evidence>
<evidence type="ECO:0000313" key="3">
    <source>
        <dbReference type="Proteomes" id="UP000002215"/>
    </source>
</evidence>
<dbReference type="PANTHER" id="PTHR35446">
    <property type="entry name" value="SI:CH211-175M2.5"/>
    <property type="match status" value="1"/>
</dbReference>
<dbReference type="SUPFAM" id="SSF69118">
    <property type="entry name" value="AhpD-like"/>
    <property type="match status" value="1"/>
</dbReference>
<evidence type="ECO:0000259" key="1">
    <source>
        <dbReference type="Pfam" id="PF02627"/>
    </source>
</evidence>
<sequence>MATRTFIGKNHPELYKVMADLDKAVHAAGIDKWHHELIKIAASHFNGCAYCVDKHTQDAMALDIPVRKIVLIPVWHEATDHFTVEEQLILQLTKAVTFIHEHGIADALYDECLRVFGEDYTAKLIMAATLINTWNRIGVSFKLQPKF</sequence>
<reference evidence="2 3" key="2">
    <citation type="journal article" date="2010" name="Stand. Genomic Sci.">
        <title>Complete genome sequence of Chitinophaga pinensis type strain (UQM 2034).</title>
        <authorList>
            <person name="Glavina Del Rio T."/>
            <person name="Abt B."/>
            <person name="Spring S."/>
            <person name="Lapidus A."/>
            <person name="Nolan M."/>
            <person name="Tice H."/>
            <person name="Copeland A."/>
            <person name="Cheng J.F."/>
            <person name="Chen F."/>
            <person name="Bruce D."/>
            <person name="Goodwin L."/>
            <person name="Pitluck S."/>
            <person name="Ivanova N."/>
            <person name="Mavromatis K."/>
            <person name="Mikhailova N."/>
            <person name="Pati A."/>
            <person name="Chen A."/>
            <person name="Palaniappan K."/>
            <person name="Land M."/>
            <person name="Hauser L."/>
            <person name="Chang Y.J."/>
            <person name="Jeffries C.D."/>
            <person name="Chain P."/>
            <person name="Saunders E."/>
            <person name="Detter J.C."/>
            <person name="Brettin T."/>
            <person name="Rohde M."/>
            <person name="Goker M."/>
            <person name="Bristow J."/>
            <person name="Eisen J.A."/>
            <person name="Markowitz V."/>
            <person name="Hugenholtz P."/>
            <person name="Kyrpides N.C."/>
            <person name="Klenk H.P."/>
            <person name="Lucas S."/>
        </authorList>
    </citation>
    <scope>NUCLEOTIDE SEQUENCE [LARGE SCALE GENOMIC DNA]</scope>
    <source>
        <strain evidence="3">ATCC 43595 / DSM 2588 / LMG 13176 / NBRC 15968 / NCIMB 11800 / UQM 2034</strain>
    </source>
</reference>
<feature type="domain" description="Carboxymuconolactone decarboxylase-like" evidence="1">
    <location>
        <begin position="12"/>
        <end position="86"/>
    </location>
</feature>
<gene>
    <name evidence="2" type="ordered locus">Cpin_3546</name>
</gene>
<organism evidence="2 3">
    <name type="scientific">Chitinophaga pinensis (strain ATCC 43595 / DSM 2588 / LMG 13176 / NBRC 15968 / NCIMB 11800 / UQM 2034)</name>
    <dbReference type="NCBI Taxonomy" id="485918"/>
    <lineage>
        <taxon>Bacteria</taxon>
        <taxon>Pseudomonadati</taxon>
        <taxon>Bacteroidota</taxon>
        <taxon>Chitinophagia</taxon>
        <taxon>Chitinophagales</taxon>
        <taxon>Chitinophagaceae</taxon>
        <taxon>Chitinophaga</taxon>
    </lineage>
</organism>
<reference evidence="3" key="1">
    <citation type="submission" date="2009-08" db="EMBL/GenBank/DDBJ databases">
        <title>The complete genome of Chitinophaga pinensis DSM 2588.</title>
        <authorList>
            <consortium name="US DOE Joint Genome Institute (JGI-PGF)"/>
            <person name="Lucas S."/>
            <person name="Copeland A."/>
            <person name="Lapidus A."/>
            <person name="Glavina del Rio T."/>
            <person name="Dalin E."/>
            <person name="Tice H."/>
            <person name="Bruce D."/>
            <person name="Goodwin L."/>
            <person name="Pitluck S."/>
            <person name="Kyrpides N."/>
            <person name="Mavromatis K."/>
            <person name="Ivanova N."/>
            <person name="Mikhailova N."/>
            <person name="Sims D."/>
            <person name="Meinche L."/>
            <person name="Brettin T."/>
            <person name="Detter J.C."/>
            <person name="Han C."/>
            <person name="Larimer F."/>
            <person name="Land M."/>
            <person name="Hauser L."/>
            <person name="Markowitz V."/>
            <person name="Cheng J.-F."/>
            <person name="Hugenholtz P."/>
            <person name="Woyke T."/>
            <person name="Wu D."/>
            <person name="Spring S."/>
            <person name="Klenk H.-P."/>
            <person name="Eisen J.A."/>
        </authorList>
    </citation>
    <scope>NUCLEOTIDE SEQUENCE [LARGE SCALE GENOMIC DNA]</scope>
    <source>
        <strain evidence="3">ATCC 43595 / DSM 2588 / LMG 13176 / NBRC 15968 / NCIMB 11800 / UQM 2034</strain>
    </source>
</reference>
<protein>
    <submittedName>
        <fullName evidence="2">Alkylhydroperoxidase like protein, AhpD family</fullName>
    </submittedName>
</protein>
<dbReference type="NCBIfam" id="TIGR00778">
    <property type="entry name" value="ahpD_dom"/>
    <property type="match status" value="1"/>
</dbReference>
<dbReference type="Pfam" id="PF02627">
    <property type="entry name" value="CMD"/>
    <property type="match status" value="1"/>
</dbReference>
<dbReference type="RefSeq" id="WP_012791183.1">
    <property type="nucleotide sequence ID" value="NC_013132.1"/>
</dbReference>
<name>A0A979GX80_CHIPD</name>
<proteinExistence type="predicted"/>
<dbReference type="InterPro" id="IPR003779">
    <property type="entry name" value="CMD-like"/>
</dbReference>
<dbReference type="AlphaFoldDB" id="A0A979GX80"/>